<evidence type="ECO:0000256" key="1">
    <source>
        <dbReference type="ARBA" id="ARBA00004141"/>
    </source>
</evidence>
<evidence type="ECO:0000256" key="5">
    <source>
        <dbReference type="ARBA" id="ARBA00023136"/>
    </source>
</evidence>
<evidence type="ECO:0000256" key="6">
    <source>
        <dbReference type="SAM" id="Phobius"/>
    </source>
</evidence>
<dbReference type="InterPro" id="IPR011701">
    <property type="entry name" value="MFS"/>
</dbReference>
<name>A0A3B9GUP3_9PROT</name>
<feature type="transmembrane region" description="Helical" evidence="6">
    <location>
        <begin position="377"/>
        <end position="397"/>
    </location>
</feature>
<feature type="transmembrane region" description="Helical" evidence="6">
    <location>
        <begin position="110"/>
        <end position="131"/>
    </location>
</feature>
<dbReference type="GO" id="GO:0005886">
    <property type="term" value="C:plasma membrane"/>
    <property type="evidence" value="ECO:0007669"/>
    <property type="project" value="TreeGrafter"/>
</dbReference>
<keyword evidence="3 6" id="KW-0812">Transmembrane</keyword>
<sequence>MLPDQPVPGRSELVVMVAGLMALNALAIDIMLPALNEIAHAVGLTAEGVESDNRQQLIIFSYILGFGAPQILWGPITDRFGRRGPLFVSLIGYIIMAALCITLREFHALLAARFVQGVFSSGARLVAVSIVRDLFAGRQMARFMSLVMTIFMIIPIIAPAVGQAILLVAPWEWIFGALVVFGLGMLGWTWARLPEPLPAESRRPLNLGNALGAYAQVIRTPVTFGYMCASGIVFGALFSFIASSEQIFREVFGRGEDFVLWFSGIAGMLAVANFTNSRLVEKIGMRRISHTALFLFTSLSALSAVITYFVGESLLWFYPLFMLTFACFGLLGSNFSALAMEPLGSIAGTASAAYGFATTTVSSLIGMLIGSQYNGTTVPLMLGFVGLGLSSLVIILITEKGRLFSSR</sequence>
<dbReference type="AlphaFoldDB" id="A0A3B9GUP3"/>
<gene>
    <name evidence="8" type="ORF">DCG58_03330</name>
</gene>
<organism evidence="8 9">
    <name type="scientific">Hyphomonas adhaerens</name>
    <dbReference type="NCBI Taxonomy" id="81029"/>
    <lineage>
        <taxon>Bacteria</taxon>
        <taxon>Pseudomonadati</taxon>
        <taxon>Pseudomonadota</taxon>
        <taxon>Alphaproteobacteria</taxon>
        <taxon>Hyphomonadales</taxon>
        <taxon>Hyphomonadaceae</taxon>
        <taxon>Hyphomonas</taxon>
    </lineage>
</organism>
<dbReference type="Proteomes" id="UP000259610">
    <property type="component" value="Unassembled WGS sequence"/>
</dbReference>
<evidence type="ECO:0000256" key="2">
    <source>
        <dbReference type="ARBA" id="ARBA00022448"/>
    </source>
</evidence>
<evidence type="ECO:0000256" key="4">
    <source>
        <dbReference type="ARBA" id="ARBA00022989"/>
    </source>
</evidence>
<dbReference type="PANTHER" id="PTHR23502:SF132">
    <property type="entry name" value="POLYAMINE TRANSPORTER 2-RELATED"/>
    <property type="match status" value="1"/>
</dbReference>
<keyword evidence="4 6" id="KW-1133">Transmembrane helix</keyword>
<dbReference type="InterPro" id="IPR020846">
    <property type="entry name" value="MFS_dom"/>
</dbReference>
<evidence type="ECO:0000313" key="8">
    <source>
        <dbReference type="EMBL" id="HAE26170.1"/>
    </source>
</evidence>
<feature type="domain" description="Major facilitator superfamily (MFS) profile" evidence="7">
    <location>
        <begin position="13"/>
        <end position="402"/>
    </location>
</feature>
<comment type="caution">
    <text evidence="8">The sequence shown here is derived from an EMBL/GenBank/DDBJ whole genome shotgun (WGS) entry which is preliminary data.</text>
</comment>
<feature type="transmembrane region" description="Helical" evidence="6">
    <location>
        <begin position="173"/>
        <end position="193"/>
    </location>
</feature>
<feature type="transmembrane region" description="Helical" evidence="6">
    <location>
        <begin position="86"/>
        <end position="104"/>
    </location>
</feature>
<feature type="transmembrane region" description="Helical" evidence="6">
    <location>
        <begin position="352"/>
        <end position="371"/>
    </location>
</feature>
<evidence type="ECO:0000313" key="9">
    <source>
        <dbReference type="Proteomes" id="UP000259610"/>
    </source>
</evidence>
<evidence type="ECO:0000259" key="7">
    <source>
        <dbReference type="PROSITE" id="PS50850"/>
    </source>
</evidence>
<keyword evidence="2" id="KW-0813">Transport</keyword>
<accession>A0A3B9GUP3</accession>
<dbReference type="SUPFAM" id="SSF103473">
    <property type="entry name" value="MFS general substrate transporter"/>
    <property type="match status" value="1"/>
</dbReference>
<feature type="transmembrane region" description="Helical" evidence="6">
    <location>
        <begin position="55"/>
        <end position="74"/>
    </location>
</feature>
<feature type="transmembrane region" description="Helical" evidence="6">
    <location>
        <begin position="143"/>
        <end position="167"/>
    </location>
</feature>
<comment type="subcellular location">
    <subcellularLocation>
        <location evidence="1">Membrane</location>
        <topology evidence="1">Multi-pass membrane protein</topology>
    </subcellularLocation>
</comment>
<dbReference type="InterPro" id="IPR036259">
    <property type="entry name" value="MFS_trans_sf"/>
</dbReference>
<proteinExistence type="predicted"/>
<dbReference type="GO" id="GO:0022857">
    <property type="term" value="F:transmembrane transporter activity"/>
    <property type="evidence" value="ECO:0007669"/>
    <property type="project" value="InterPro"/>
</dbReference>
<dbReference type="Gene3D" id="1.20.1720.10">
    <property type="entry name" value="Multidrug resistance protein D"/>
    <property type="match status" value="1"/>
</dbReference>
<keyword evidence="5 6" id="KW-0472">Membrane</keyword>
<protein>
    <submittedName>
        <fullName evidence="8">Bcr/CflA family drug resistance efflux transporter</fullName>
    </submittedName>
</protein>
<feature type="transmembrane region" description="Helical" evidence="6">
    <location>
        <begin position="12"/>
        <end position="35"/>
    </location>
</feature>
<dbReference type="EMBL" id="DMAN01000069">
    <property type="protein sequence ID" value="HAE26170.1"/>
    <property type="molecule type" value="Genomic_DNA"/>
</dbReference>
<dbReference type="PANTHER" id="PTHR23502">
    <property type="entry name" value="MAJOR FACILITATOR SUPERFAMILY"/>
    <property type="match status" value="1"/>
</dbReference>
<feature type="transmembrane region" description="Helical" evidence="6">
    <location>
        <begin position="316"/>
        <end position="340"/>
    </location>
</feature>
<dbReference type="CDD" id="cd17320">
    <property type="entry name" value="MFS_MdfA_MDR_like"/>
    <property type="match status" value="1"/>
</dbReference>
<dbReference type="Pfam" id="PF07690">
    <property type="entry name" value="MFS_1"/>
    <property type="match status" value="1"/>
</dbReference>
<reference evidence="8 9" key="1">
    <citation type="journal article" date="2018" name="Nat. Biotechnol.">
        <title>A standardized bacterial taxonomy based on genome phylogeny substantially revises the tree of life.</title>
        <authorList>
            <person name="Parks D.H."/>
            <person name="Chuvochina M."/>
            <person name="Waite D.W."/>
            <person name="Rinke C."/>
            <person name="Skarshewski A."/>
            <person name="Chaumeil P.A."/>
            <person name="Hugenholtz P."/>
        </authorList>
    </citation>
    <scope>NUCLEOTIDE SEQUENCE [LARGE SCALE GENOMIC DNA]</scope>
    <source>
        <strain evidence="8">UBA8733</strain>
    </source>
</reference>
<evidence type="ECO:0000256" key="3">
    <source>
        <dbReference type="ARBA" id="ARBA00022692"/>
    </source>
</evidence>
<feature type="transmembrane region" description="Helical" evidence="6">
    <location>
        <begin position="258"/>
        <end position="276"/>
    </location>
</feature>
<feature type="transmembrane region" description="Helical" evidence="6">
    <location>
        <begin position="224"/>
        <end position="243"/>
    </location>
</feature>
<dbReference type="PROSITE" id="PS50850">
    <property type="entry name" value="MFS"/>
    <property type="match status" value="1"/>
</dbReference>
<feature type="transmembrane region" description="Helical" evidence="6">
    <location>
        <begin position="288"/>
        <end position="310"/>
    </location>
</feature>